<sequence length="500" mass="56279">MCSGNIITKKHILTSASCIVIEKKNYITIASNLQVLVGASDTSMGDYYFVDIVMWHNNYEPKQFWKNDIGILRLERSIIFSSSRLHILLPNYNDRFGKVMSLTNWGSIVSEINYDVKYLEFLQVTGLTRPECRKTFPSYLLDYATQSCAKTIKKDASITMGDSGAGIVYTEVILLATTMGAELSQFQKNLNEKKMKIIPPLLDCTEIDFSDLRYHDLIESDVEWILSRCGMNLHSLILWEICGSTIMSTVKKHCQNLEKFEFSFSSINEDDFINAFTDMTKLKSLTVKQGSFLYKEPVHISKILNIVQDNVNETLGQFKNLRQFILKEYDIDNNAVMEISKIKSLIELQFISCKVKEGTSFILNLPELESLTLDKMENIDDCIINLPNQSENLKCLNINGCKTVPADALKKISNLINLEELNLGGCEGVDSDVFASIINECAKIKKLDISDCQKITGEALVKISYLKNLQIKKLGLSGLKAVAIAINLPVETMPAPLSPC</sequence>
<dbReference type="SMART" id="SM00020">
    <property type="entry name" value="Tryp_SPc"/>
    <property type="match status" value="1"/>
</dbReference>
<dbReference type="OrthoDB" id="549243at2759"/>
<keyword evidence="5" id="KW-1185">Reference proteome</keyword>
<dbReference type="PANTHER" id="PTHR24256">
    <property type="entry name" value="TRYPTASE-RELATED"/>
    <property type="match status" value="1"/>
</dbReference>
<dbReference type="Pfam" id="PF13516">
    <property type="entry name" value="LRR_6"/>
    <property type="match status" value="1"/>
</dbReference>
<dbReference type="SUPFAM" id="SSF50494">
    <property type="entry name" value="Trypsin-like serine proteases"/>
    <property type="match status" value="1"/>
</dbReference>
<dbReference type="Proteomes" id="UP000639338">
    <property type="component" value="Unassembled WGS sequence"/>
</dbReference>
<gene>
    <name evidence="4" type="ORF">HCN44_010192</name>
</gene>
<dbReference type="SUPFAM" id="SSF52047">
    <property type="entry name" value="RNI-like"/>
    <property type="match status" value="1"/>
</dbReference>
<evidence type="ECO:0000256" key="2">
    <source>
        <dbReference type="ARBA" id="ARBA00024195"/>
    </source>
</evidence>
<dbReference type="GO" id="GO:0006508">
    <property type="term" value="P:proteolysis"/>
    <property type="evidence" value="ECO:0007669"/>
    <property type="project" value="InterPro"/>
</dbReference>
<dbReference type="AlphaFoldDB" id="A0A834XVY5"/>
<evidence type="ECO:0000313" key="4">
    <source>
        <dbReference type="EMBL" id="KAF7993597.1"/>
    </source>
</evidence>
<dbReference type="GO" id="GO:0004252">
    <property type="term" value="F:serine-type endopeptidase activity"/>
    <property type="evidence" value="ECO:0007669"/>
    <property type="project" value="InterPro"/>
</dbReference>
<dbReference type="InterPro" id="IPR001611">
    <property type="entry name" value="Leu-rich_rpt"/>
</dbReference>
<evidence type="ECO:0000259" key="3">
    <source>
        <dbReference type="PROSITE" id="PS50240"/>
    </source>
</evidence>
<dbReference type="Gene3D" id="2.40.10.10">
    <property type="entry name" value="Trypsin-like serine proteases"/>
    <property type="match status" value="1"/>
</dbReference>
<dbReference type="InterPro" id="IPR006553">
    <property type="entry name" value="Leu-rich_rpt_Cys-con_subtyp"/>
</dbReference>
<comment type="similarity">
    <text evidence="2">Belongs to the peptidase S1 family. CLIP subfamily.</text>
</comment>
<evidence type="ECO:0000313" key="5">
    <source>
        <dbReference type="Proteomes" id="UP000639338"/>
    </source>
</evidence>
<dbReference type="PROSITE" id="PS50240">
    <property type="entry name" value="TRYPSIN_DOM"/>
    <property type="match status" value="1"/>
</dbReference>
<dbReference type="InterPro" id="IPR032675">
    <property type="entry name" value="LRR_dom_sf"/>
</dbReference>
<evidence type="ECO:0000256" key="1">
    <source>
        <dbReference type="ARBA" id="ARBA00023157"/>
    </source>
</evidence>
<dbReference type="InterPro" id="IPR043504">
    <property type="entry name" value="Peptidase_S1_PA_chymotrypsin"/>
</dbReference>
<organism evidence="4 5">
    <name type="scientific">Aphidius gifuensis</name>
    <name type="common">Parasitoid wasp</name>
    <dbReference type="NCBI Taxonomy" id="684658"/>
    <lineage>
        <taxon>Eukaryota</taxon>
        <taxon>Metazoa</taxon>
        <taxon>Ecdysozoa</taxon>
        <taxon>Arthropoda</taxon>
        <taxon>Hexapoda</taxon>
        <taxon>Insecta</taxon>
        <taxon>Pterygota</taxon>
        <taxon>Neoptera</taxon>
        <taxon>Endopterygota</taxon>
        <taxon>Hymenoptera</taxon>
        <taxon>Apocrita</taxon>
        <taxon>Ichneumonoidea</taxon>
        <taxon>Braconidae</taxon>
        <taxon>Aphidiinae</taxon>
        <taxon>Aphidius</taxon>
    </lineage>
</organism>
<comment type="caution">
    <text evidence="4">The sequence shown here is derived from an EMBL/GenBank/DDBJ whole genome shotgun (WGS) entry which is preliminary data.</text>
</comment>
<dbReference type="SMART" id="SM00367">
    <property type="entry name" value="LRR_CC"/>
    <property type="match status" value="2"/>
</dbReference>
<protein>
    <recommendedName>
        <fullName evidence="3">Peptidase S1 domain-containing protein</fullName>
    </recommendedName>
</protein>
<reference evidence="4 5" key="1">
    <citation type="submission" date="2020-08" db="EMBL/GenBank/DDBJ databases">
        <title>Aphidius gifuensis genome sequencing and assembly.</title>
        <authorList>
            <person name="Du Z."/>
        </authorList>
    </citation>
    <scope>NUCLEOTIDE SEQUENCE [LARGE SCALE GENOMIC DNA]</scope>
    <source>
        <strain evidence="4">YNYX2018</strain>
        <tissue evidence="4">Adults</tissue>
    </source>
</reference>
<dbReference type="InterPro" id="IPR001254">
    <property type="entry name" value="Trypsin_dom"/>
</dbReference>
<proteinExistence type="inferred from homology"/>
<dbReference type="Pfam" id="PF00089">
    <property type="entry name" value="Trypsin"/>
    <property type="match status" value="1"/>
</dbReference>
<dbReference type="InterPro" id="IPR051487">
    <property type="entry name" value="Ser/Thr_Proteases_Immune/Dev"/>
</dbReference>
<feature type="domain" description="Peptidase S1" evidence="3">
    <location>
        <begin position="1"/>
        <end position="230"/>
    </location>
</feature>
<dbReference type="Gene3D" id="3.80.10.10">
    <property type="entry name" value="Ribonuclease Inhibitor"/>
    <property type="match status" value="1"/>
</dbReference>
<dbReference type="EMBL" id="JACMRX010000003">
    <property type="protein sequence ID" value="KAF7993597.1"/>
    <property type="molecule type" value="Genomic_DNA"/>
</dbReference>
<dbReference type="InterPro" id="IPR009003">
    <property type="entry name" value="Peptidase_S1_PA"/>
</dbReference>
<name>A0A834XVY5_APHGI</name>
<keyword evidence="1" id="KW-1015">Disulfide bond</keyword>
<accession>A0A834XVY5</accession>